<dbReference type="Pfam" id="PF13302">
    <property type="entry name" value="Acetyltransf_3"/>
    <property type="match status" value="1"/>
</dbReference>
<evidence type="ECO:0000256" key="2">
    <source>
        <dbReference type="ARBA" id="ARBA00022679"/>
    </source>
</evidence>
<evidence type="ECO:0000313" key="7">
    <source>
        <dbReference type="Proteomes" id="UP000323386"/>
    </source>
</evidence>
<dbReference type="InterPro" id="IPR000182">
    <property type="entry name" value="GNAT_dom"/>
</dbReference>
<evidence type="ECO:0000256" key="1">
    <source>
        <dbReference type="ARBA" id="ARBA00009342"/>
    </source>
</evidence>
<comment type="similarity">
    <text evidence="1">Belongs to the acetyltransferase family. GNAT subfamily.</text>
</comment>
<keyword evidence="7" id="KW-1185">Reference proteome</keyword>
<dbReference type="Gene3D" id="3.40.630.30">
    <property type="match status" value="1"/>
</dbReference>
<organism evidence="6 7">
    <name type="scientific">Pseudozyma flocculosa</name>
    <dbReference type="NCBI Taxonomy" id="84751"/>
    <lineage>
        <taxon>Eukaryota</taxon>
        <taxon>Fungi</taxon>
        <taxon>Dikarya</taxon>
        <taxon>Basidiomycota</taxon>
        <taxon>Ustilaginomycotina</taxon>
        <taxon>Ustilaginomycetes</taxon>
        <taxon>Ustilaginales</taxon>
        <taxon>Ustilaginaceae</taxon>
        <taxon>Pseudozyma</taxon>
    </lineage>
</organism>
<gene>
    <name evidence="6" type="ORF">PSFLO_00466</name>
</gene>
<evidence type="ECO:0000256" key="3">
    <source>
        <dbReference type="ARBA" id="ARBA00023315"/>
    </source>
</evidence>
<evidence type="ECO:0000313" key="6">
    <source>
        <dbReference type="EMBL" id="SPO34995.1"/>
    </source>
</evidence>
<reference evidence="6 7" key="1">
    <citation type="submission" date="2018-03" db="EMBL/GenBank/DDBJ databases">
        <authorList>
            <person name="Guldener U."/>
        </authorList>
    </citation>
    <scope>NUCLEOTIDE SEQUENCE [LARGE SCALE GENOMIC DNA]</scope>
    <source>
        <strain evidence="6 7">DAOM196992</strain>
    </source>
</reference>
<dbReference type="PANTHER" id="PTHR13256">
    <property type="entry name" value="N-ACETYLTRANSFERASE 9"/>
    <property type="match status" value="1"/>
</dbReference>
<dbReference type="PANTHER" id="PTHR13256:SF16">
    <property type="entry name" value="ALPHA_BETA-TUBULIN-N-ACETYLTRANSFERASE 9"/>
    <property type="match status" value="1"/>
</dbReference>
<dbReference type="InterPro" id="IPR039135">
    <property type="entry name" value="NAT9-like"/>
</dbReference>
<feature type="region of interest" description="Disordered" evidence="4">
    <location>
        <begin position="99"/>
        <end position="136"/>
    </location>
</feature>
<protein>
    <submittedName>
        <fullName evidence="6">Related to N-acetyltransferase</fullName>
    </submittedName>
</protein>
<dbReference type="InterPro" id="IPR016181">
    <property type="entry name" value="Acyl_CoA_acyltransferase"/>
</dbReference>
<accession>A0A5C3ETJ8</accession>
<sequence>MRINRETVLVGRTVVKQHVPTYHEWMKDPQIQQQTASEPLSLDQEYEMQRTWAIDEDKLTFIVLARPEGQQDATDSLPVNELIARCPMVGDVNIFFNEAHDDEPAGNGSDDGDEEDDAVADSRPTSPLPAGTRKGDKTYDAECEIMIAERDYRRKGLAKEALQLLFHYATTKNTPRPSPRHAGEADVLPIPPNWLTCKISLDNHASIALFERLGFVKVKTSEVWNEVEMRLHVHPCDKEATIGVRPQRVERWPLEEEEK</sequence>
<evidence type="ECO:0000259" key="5">
    <source>
        <dbReference type="PROSITE" id="PS51186"/>
    </source>
</evidence>
<evidence type="ECO:0000256" key="4">
    <source>
        <dbReference type="SAM" id="MobiDB-lite"/>
    </source>
</evidence>
<dbReference type="PROSITE" id="PS51186">
    <property type="entry name" value="GNAT"/>
    <property type="match status" value="1"/>
</dbReference>
<keyword evidence="2 6" id="KW-0808">Transferase</keyword>
<keyword evidence="3" id="KW-0012">Acyltransferase</keyword>
<dbReference type="OrthoDB" id="5043642at2759"/>
<feature type="domain" description="N-acetyltransferase" evidence="5">
    <location>
        <begin position="82"/>
        <end position="234"/>
    </location>
</feature>
<dbReference type="GO" id="GO:0008080">
    <property type="term" value="F:N-acetyltransferase activity"/>
    <property type="evidence" value="ECO:0007669"/>
    <property type="project" value="InterPro"/>
</dbReference>
<dbReference type="EMBL" id="OOIP01000001">
    <property type="protein sequence ID" value="SPO34995.1"/>
    <property type="molecule type" value="Genomic_DNA"/>
</dbReference>
<dbReference type="AlphaFoldDB" id="A0A5C3ETJ8"/>
<proteinExistence type="inferred from homology"/>
<feature type="compositionally biased region" description="Acidic residues" evidence="4">
    <location>
        <begin position="110"/>
        <end position="119"/>
    </location>
</feature>
<dbReference type="Proteomes" id="UP000323386">
    <property type="component" value="Unassembled WGS sequence"/>
</dbReference>
<dbReference type="SUPFAM" id="SSF55729">
    <property type="entry name" value="Acyl-CoA N-acyltransferases (Nat)"/>
    <property type="match status" value="1"/>
</dbReference>
<name>A0A5C3ETJ8_9BASI</name>